<name>A0ABR7Q6V6_9FLAO</name>
<gene>
    <name evidence="1" type="ORF">H2O64_06405</name>
</gene>
<comment type="caution">
    <text evidence="1">The sequence shown here is derived from an EMBL/GenBank/DDBJ whole genome shotgun (WGS) entry which is preliminary data.</text>
</comment>
<dbReference type="RefSeq" id="WP_187561338.1">
    <property type="nucleotide sequence ID" value="NZ_JACGWS010000003.1"/>
</dbReference>
<evidence type="ECO:0008006" key="3">
    <source>
        <dbReference type="Google" id="ProtNLM"/>
    </source>
</evidence>
<accession>A0ABR7Q6V6</accession>
<organism evidence="1 2">
    <name type="scientific">Kordia aestuariivivens</name>
    <dbReference type="NCBI Taxonomy" id="2759037"/>
    <lineage>
        <taxon>Bacteria</taxon>
        <taxon>Pseudomonadati</taxon>
        <taxon>Bacteroidota</taxon>
        <taxon>Flavobacteriia</taxon>
        <taxon>Flavobacteriales</taxon>
        <taxon>Flavobacteriaceae</taxon>
        <taxon>Kordia</taxon>
    </lineage>
</organism>
<proteinExistence type="predicted"/>
<dbReference type="EMBL" id="JACGWS010000003">
    <property type="protein sequence ID" value="MBC8754295.1"/>
    <property type="molecule type" value="Genomic_DNA"/>
</dbReference>
<protein>
    <recommendedName>
        <fullName evidence="3">Redoxin domain-containing protein</fullName>
    </recommendedName>
</protein>
<dbReference type="Proteomes" id="UP000619238">
    <property type="component" value="Unassembled WGS sequence"/>
</dbReference>
<evidence type="ECO:0000313" key="1">
    <source>
        <dbReference type="EMBL" id="MBC8754295.1"/>
    </source>
</evidence>
<keyword evidence="2" id="KW-1185">Reference proteome</keyword>
<sequence>MMKKILLVCCCISLSGCAPKEPKCEFYEGFSFYMKEEHKVKITDESSKIYYLMPLAGCEPCVESNLEMLQTIPKSDSLLIIFIGTADIEKYALEAAALKTKHHYLEDIDRNISSYETNFGKPLLIHIENETCKAYNQITDLEVEEAKRYLEENIH</sequence>
<reference evidence="1 2" key="1">
    <citation type="submission" date="2020-07" db="EMBL/GenBank/DDBJ databases">
        <title>Description of Kordia aestuariivivens sp. nov., isolated from a tidal flat.</title>
        <authorList>
            <person name="Park S."/>
            <person name="Yoon J.-H."/>
        </authorList>
    </citation>
    <scope>NUCLEOTIDE SEQUENCE [LARGE SCALE GENOMIC DNA]</scope>
    <source>
        <strain evidence="1 2">YSTF-M3</strain>
    </source>
</reference>
<evidence type="ECO:0000313" key="2">
    <source>
        <dbReference type="Proteomes" id="UP000619238"/>
    </source>
</evidence>
<dbReference type="PROSITE" id="PS51257">
    <property type="entry name" value="PROKAR_LIPOPROTEIN"/>
    <property type="match status" value="1"/>
</dbReference>